<evidence type="ECO:0000313" key="2">
    <source>
        <dbReference type="Proteomes" id="UP000025227"/>
    </source>
</evidence>
<feature type="chain" id="PRO_5029828990" evidence="1">
    <location>
        <begin position="24"/>
        <end position="99"/>
    </location>
</feature>
<dbReference type="AlphaFoldDB" id="A0A7I4YU05"/>
<keyword evidence="2" id="KW-1185">Reference proteome</keyword>
<dbReference type="WBParaSite" id="HCON_00140260-00001">
    <property type="protein sequence ID" value="HCON_00140260-00001"/>
    <property type="gene ID" value="HCON_00140260"/>
</dbReference>
<evidence type="ECO:0000256" key="1">
    <source>
        <dbReference type="SAM" id="SignalP"/>
    </source>
</evidence>
<dbReference type="OrthoDB" id="5820420at2759"/>
<reference evidence="3" key="1">
    <citation type="submission" date="2020-12" db="UniProtKB">
        <authorList>
            <consortium name="WormBaseParasite"/>
        </authorList>
    </citation>
    <scope>IDENTIFICATION</scope>
    <source>
        <strain evidence="3">MHco3</strain>
    </source>
</reference>
<protein>
    <submittedName>
        <fullName evidence="3">Short neuropeptide F</fullName>
    </submittedName>
</protein>
<dbReference type="OMA" id="DQYIYTE"/>
<organism evidence="2 3">
    <name type="scientific">Haemonchus contortus</name>
    <name type="common">Barber pole worm</name>
    <dbReference type="NCBI Taxonomy" id="6289"/>
    <lineage>
        <taxon>Eukaryota</taxon>
        <taxon>Metazoa</taxon>
        <taxon>Ecdysozoa</taxon>
        <taxon>Nematoda</taxon>
        <taxon>Chromadorea</taxon>
        <taxon>Rhabditida</taxon>
        <taxon>Rhabditina</taxon>
        <taxon>Rhabditomorpha</taxon>
        <taxon>Strongyloidea</taxon>
        <taxon>Trichostrongylidae</taxon>
        <taxon>Haemonchus</taxon>
    </lineage>
</organism>
<feature type="signal peptide" evidence="1">
    <location>
        <begin position="1"/>
        <end position="23"/>
    </location>
</feature>
<name>A0A7I4YU05_HAECO</name>
<proteinExistence type="predicted"/>
<dbReference type="Proteomes" id="UP000025227">
    <property type="component" value="Unplaced"/>
</dbReference>
<sequence length="99" mass="11314">MRSLFCYFVAALTLLYNMLPVSSVDKKSDLSDFASAINSAGRLRYGKRSSDYGYPLSAFNEPVEFEDPYARMVFEKRAPITSKLIQSLNEAERLRFGRK</sequence>
<accession>A0A7I4YU05</accession>
<keyword evidence="1" id="KW-0732">Signal</keyword>
<evidence type="ECO:0000313" key="3">
    <source>
        <dbReference type="WBParaSite" id="HCON_00140260-00001"/>
    </source>
</evidence>